<keyword evidence="1" id="KW-0472">Membrane</keyword>
<proteinExistence type="predicted"/>
<protein>
    <submittedName>
        <fullName evidence="4">Uncharacterized protein DUF4231</fullName>
    </submittedName>
</protein>
<feature type="transmembrane region" description="Helical" evidence="1">
    <location>
        <begin position="192"/>
        <end position="214"/>
    </location>
</feature>
<evidence type="ECO:0000259" key="2">
    <source>
        <dbReference type="Pfam" id="PF18181"/>
    </source>
</evidence>
<accession>A0A2P8CRA7</accession>
<dbReference type="Proteomes" id="UP000240542">
    <property type="component" value="Unassembled WGS sequence"/>
</dbReference>
<feature type="domain" description="SMODS and SLOG-associating 2TM effector" evidence="3">
    <location>
        <begin position="10"/>
        <end position="164"/>
    </location>
</feature>
<keyword evidence="5" id="KW-1185">Reference proteome</keyword>
<sequence>MAEIQYDDFPALMRAADSNSLKGQRRYLWVTRIQLGSLVAAAGFGMLSLQGERANLVASLAAVAFAAALISEIYRLKERPDRMWYAGRAVAESAKTLTWRYMVGGAPLAIKDMDSDRATELLLQRFTEIEHDVEPIWLVPAQGAPDQVSAAMRQVRELPLAERRELYLRERIDDQRSWYAVKSRWNARRSTLWSVCLAAVELAGLTAGILRAAGMVDVDLLGFAAALAAAGAAWMQAKQHQSLATAYAVASHELAAIRARMGQQTREEEWAMFVSDAEEAVSREHTLWRASHGAS</sequence>
<feature type="transmembrane region" description="Helical" evidence="1">
    <location>
        <begin position="55"/>
        <end position="74"/>
    </location>
</feature>
<dbReference type="NCBIfam" id="NF033610">
    <property type="entry name" value="SLATT_3"/>
    <property type="match status" value="1"/>
</dbReference>
<evidence type="ECO:0000256" key="1">
    <source>
        <dbReference type="SAM" id="Phobius"/>
    </source>
</evidence>
<evidence type="ECO:0000313" key="5">
    <source>
        <dbReference type="Proteomes" id="UP000240542"/>
    </source>
</evidence>
<organism evidence="4 5">
    <name type="scientific">Murinocardiopsis flavida</name>
    <dbReference type="NCBI Taxonomy" id="645275"/>
    <lineage>
        <taxon>Bacteria</taxon>
        <taxon>Bacillati</taxon>
        <taxon>Actinomycetota</taxon>
        <taxon>Actinomycetes</taxon>
        <taxon>Streptosporangiales</taxon>
        <taxon>Nocardiopsidaceae</taxon>
        <taxon>Murinocardiopsis</taxon>
    </lineage>
</organism>
<dbReference type="NCBIfam" id="NF033634">
    <property type="entry name" value="SLATT_1"/>
    <property type="match status" value="1"/>
</dbReference>
<keyword evidence="1" id="KW-1133">Transmembrane helix</keyword>
<dbReference type="InterPro" id="IPR040884">
    <property type="entry name" value="SLATT_1"/>
</dbReference>
<dbReference type="AlphaFoldDB" id="A0A2P8CRA7"/>
<gene>
    <name evidence="4" type="ORF">CLV63_13156</name>
</gene>
<evidence type="ECO:0000259" key="3">
    <source>
        <dbReference type="Pfam" id="PF18184"/>
    </source>
</evidence>
<dbReference type="InterPro" id="IPR041116">
    <property type="entry name" value="SLATT_3"/>
</dbReference>
<name>A0A2P8CRA7_9ACTN</name>
<dbReference type="RefSeq" id="WP_170134373.1">
    <property type="nucleotide sequence ID" value="NZ_PYGA01000031.1"/>
</dbReference>
<evidence type="ECO:0000313" key="4">
    <source>
        <dbReference type="EMBL" id="PSK87503.1"/>
    </source>
</evidence>
<dbReference type="EMBL" id="PYGA01000031">
    <property type="protein sequence ID" value="PSK87503.1"/>
    <property type="molecule type" value="Genomic_DNA"/>
</dbReference>
<comment type="caution">
    <text evidence="4">The sequence shown here is derived from an EMBL/GenBank/DDBJ whole genome shotgun (WGS) entry which is preliminary data.</text>
</comment>
<dbReference type="Pfam" id="PF18184">
    <property type="entry name" value="SLATT_3"/>
    <property type="match status" value="1"/>
</dbReference>
<keyword evidence="1" id="KW-0812">Transmembrane</keyword>
<dbReference type="Pfam" id="PF18181">
    <property type="entry name" value="SLATT_1"/>
    <property type="match status" value="1"/>
</dbReference>
<feature type="domain" description="SMODS and SLOG-associating 2TM effector" evidence="2">
    <location>
        <begin position="167"/>
        <end position="288"/>
    </location>
</feature>
<feature type="transmembrane region" description="Helical" evidence="1">
    <location>
        <begin position="27"/>
        <end position="49"/>
    </location>
</feature>
<reference evidence="4 5" key="1">
    <citation type="submission" date="2018-03" db="EMBL/GenBank/DDBJ databases">
        <title>Genomic Encyclopedia of Archaeal and Bacterial Type Strains, Phase II (KMG-II): from individual species to whole genera.</title>
        <authorList>
            <person name="Goeker M."/>
        </authorList>
    </citation>
    <scope>NUCLEOTIDE SEQUENCE [LARGE SCALE GENOMIC DNA]</scope>
    <source>
        <strain evidence="4 5">DSM 45312</strain>
    </source>
</reference>